<keyword evidence="4" id="KW-1185">Reference proteome</keyword>
<feature type="domain" description="PARP catalytic" evidence="2">
    <location>
        <begin position="1"/>
        <end position="214"/>
    </location>
</feature>
<dbReference type="InterPro" id="IPR051712">
    <property type="entry name" value="ARTD-AVP"/>
</dbReference>
<dbReference type="PROSITE" id="PS51059">
    <property type="entry name" value="PARP_CATALYTIC"/>
    <property type="match status" value="2"/>
</dbReference>
<feature type="domain" description="PARP catalytic" evidence="2">
    <location>
        <begin position="258"/>
        <end position="462"/>
    </location>
</feature>
<comment type="caution">
    <text evidence="3">The sequence shown here is derived from an EMBL/GenBank/DDBJ whole genome shotgun (WGS) entry which is preliminary data.</text>
</comment>
<name>A0AAE1LI93_9NEOP</name>
<dbReference type="EC" id="2.4.2.-" evidence="1"/>
<dbReference type="GO" id="GO:0003950">
    <property type="term" value="F:NAD+ poly-ADP-ribosyltransferase activity"/>
    <property type="evidence" value="ECO:0007669"/>
    <property type="project" value="UniProtKB-UniRule"/>
</dbReference>
<sequence>MTHIVERSKLTEGDNEYQEVSALFSSHNSDRKILLKIDSIESVQNDGITQKFKEKQDEYQNKFGHVRVVRLWHGTDTSNISSILKNNFDVNRHGQNRGHRFGAGVSFSSFPIYASHYCGNGCQGSMVLCDVLVSNIVQVEENRHRASPLQQPPHLPGRYPLRYDTTAKNKDTMDVIVKFEPNSFRPTHVVSFTRTVAPKRYCFMCDEENLGHFELKLVNGHLLSGTTIRFGWYNYFPTCSEQGSEGSKDEPGDKAKAETLGDCQNDAYCGEIETVKGCQRLSRVFSLKKFSRETLLKIESIESAQNDGIAQKFKEKQDEYRNKFGHVRVVRLWHGTKTSNISSILKNNFDVNRHGQNRGHRFGAGVSFSSSPIYASHYCDDGSRGSMVLCDVLVSNIVQVEENYVRGRPLRRPPHLPGHYPLRYDTTAKNKDTMDVIVKFEPNSFRPTHVVNFKRIKRTPAAAAHVVNLSRSVRRTSGADVPKKSHSFSYFDFDFYADDLNNDIEPADFDFYADDLNNDCEPDLSYL</sequence>
<dbReference type="GO" id="GO:1990404">
    <property type="term" value="F:NAD+-protein mono-ADP-ribosyltransferase activity"/>
    <property type="evidence" value="ECO:0007669"/>
    <property type="project" value="TreeGrafter"/>
</dbReference>
<dbReference type="PANTHER" id="PTHR45740:SF2">
    <property type="entry name" value="POLY [ADP-RIBOSE] POLYMERASE"/>
    <property type="match status" value="1"/>
</dbReference>
<evidence type="ECO:0000313" key="3">
    <source>
        <dbReference type="EMBL" id="KAK3921201.1"/>
    </source>
</evidence>
<dbReference type="AlphaFoldDB" id="A0AAE1LI93"/>
<gene>
    <name evidence="3" type="ORF">KUF71_010416</name>
</gene>
<accession>A0AAE1LI93</accession>
<evidence type="ECO:0000313" key="4">
    <source>
        <dbReference type="Proteomes" id="UP001219518"/>
    </source>
</evidence>
<dbReference type="Pfam" id="PF00644">
    <property type="entry name" value="PARP"/>
    <property type="match status" value="2"/>
</dbReference>
<evidence type="ECO:0000259" key="2">
    <source>
        <dbReference type="PROSITE" id="PS51059"/>
    </source>
</evidence>
<dbReference type="EMBL" id="JAHWGI010001033">
    <property type="protein sequence ID" value="KAK3921201.1"/>
    <property type="molecule type" value="Genomic_DNA"/>
</dbReference>
<protein>
    <recommendedName>
        <fullName evidence="1">Poly [ADP-ribose] polymerase</fullName>
        <shortName evidence="1">PARP</shortName>
        <ecNumber evidence="1">2.4.2.-</ecNumber>
    </recommendedName>
</protein>
<evidence type="ECO:0000256" key="1">
    <source>
        <dbReference type="RuleBase" id="RU362114"/>
    </source>
</evidence>
<keyword evidence="1" id="KW-0328">Glycosyltransferase</keyword>
<feature type="non-terminal residue" evidence="3">
    <location>
        <position position="1"/>
    </location>
</feature>
<reference evidence="3" key="2">
    <citation type="journal article" date="2023" name="BMC Genomics">
        <title>Pest status, molecular evolution, and epigenetic factors derived from the genome assembly of Frankliniella fusca, a thysanopteran phytovirus vector.</title>
        <authorList>
            <person name="Catto M.A."/>
            <person name="Labadie P.E."/>
            <person name="Jacobson A.L."/>
            <person name="Kennedy G.G."/>
            <person name="Srinivasan R."/>
            <person name="Hunt B.G."/>
        </authorList>
    </citation>
    <scope>NUCLEOTIDE SEQUENCE</scope>
    <source>
        <strain evidence="3">PL_HMW_Pooled</strain>
    </source>
</reference>
<proteinExistence type="predicted"/>
<dbReference type="GO" id="GO:0005634">
    <property type="term" value="C:nucleus"/>
    <property type="evidence" value="ECO:0007669"/>
    <property type="project" value="TreeGrafter"/>
</dbReference>
<dbReference type="PANTHER" id="PTHR45740">
    <property type="entry name" value="POLY [ADP-RIBOSE] POLYMERASE"/>
    <property type="match status" value="1"/>
</dbReference>
<organism evidence="3 4">
    <name type="scientific">Frankliniella fusca</name>
    <dbReference type="NCBI Taxonomy" id="407009"/>
    <lineage>
        <taxon>Eukaryota</taxon>
        <taxon>Metazoa</taxon>
        <taxon>Ecdysozoa</taxon>
        <taxon>Arthropoda</taxon>
        <taxon>Hexapoda</taxon>
        <taxon>Insecta</taxon>
        <taxon>Pterygota</taxon>
        <taxon>Neoptera</taxon>
        <taxon>Paraneoptera</taxon>
        <taxon>Thysanoptera</taxon>
        <taxon>Terebrantia</taxon>
        <taxon>Thripoidea</taxon>
        <taxon>Thripidae</taxon>
        <taxon>Frankliniella</taxon>
    </lineage>
</organism>
<reference evidence="3" key="1">
    <citation type="submission" date="2021-07" db="EMBL/GenBank/DDBJ databases">
        <authorList>
            <person name="Catto M.A."/>
            <person name="Jacobson A."/>
            <person name="Kennedy G."/>
            <person name="Labadie P."/>
            <person name="Hunt B.G."/>
            <person name="Srinivasan R."/>
        </authorList>
    </citation>
    <scope>NUCLEOTIDE SEQUENCE</scope>
    <source>
        <strain evidence="3">PL_HMW_Pooled</strain>
        <tissue evidence="3">Head</tissue>
    </source>
</reference>
<dbReference type="Gene3D" id="3.90.228.10">
    <property type="match status" value="2"/>
</dbReference>
<keyword evidence="1" id="KW-0520">NAD</keyword>
<dbReference type="Proteomes" id="UP001219518">
    <property type="component" value="Unassembled WGS sequence"/>
</dbReference>
<dbReference type="SUPFAM" id="SSF56399">
    <property type="entry name" value="ADP-ribosylation"/>
    <property type="match status" value="2"/>
</dbReference>
<dbReference type="InterPro" id="IPR012317">
    <property type="entry name" value="Poly(ADP-ribose)pol_cat_dom"/>
</dbReference>
<keyword evidence="1" id="KW-0808">Transferase</keyword>